<dbReference type="AlphaFoldDB" id="A0AA39F288"/>
<dbReference type="Proteomes" id="UP001168972">
    <property type="component" value="Unassembled WGS sequence"/>
</dbReference>
<keyword evidence="1 3" id="KW-0963">Cytoplasm</keyword>
<comment type="similarity">
    <text evidence="3">Belongs to the CTU2/NCS2 family.</text>
</comment>
<protein>
    <recommendedName>
        <fullName evidence="3">Cytoplasmic tRNA 2-thiolation protein 2</fullName>
    </recommendedName>
</protein>
<dbReference type="GO" id="GO:0005829">
    <property type="term" value="C:cytosol"/>
    <property type="evidence" value="ECO:0007669"/>
    <property type="project" value="TreeGrafter"/>
</dbReference>
<dbReference type="GO" id="GO:0016779">
    <property type="term" value="F:nucleotidyltransferase activity"/>
    <property type="evidence" value="ECO:0007669"/>
    <property type="project" value="UniProtKB-UniRule"/>
</dbReference>
<dbReference type="GO" id="GO:0032447">
    <property type="term" value="P:protein urmylation"/>
    <property type="evidence" value="ECO:0007669"/>
    <property type="project" value="UniProtKB-UniRule"/>
</dbReference>
<evidence type="ECO:0000313" key="4">
    <source>
        <dbReference type="EMBL" id="KAK0161600.1"/>
    </source>
</evidence>
<dbReference type="GO" id="GO:0002143">
    <property type="term" value="P:tRNA wobble position uridine thiolation"/>
    <property type="evidence" value="ECO:0007669"/>
    <property type="project" value="TreeGrafter"/>
</dbReference>
<comment type="caution">
    <text evidence="4">The sequence shown here is derived from an EMBL/GenBank/DDBJ whole genome shotgun (WGS) entry which is preliminary data.</text>
</comment>
<keyword evidence="5" id="KW-1185">Reference proteome</keyword>
<gene>
    <name evidence="4" type="ORF">PV327_010055</name>
</gene>
<evidence type="ECO:0000256" key="1">
    <source>
        <dbReference type="ARBA" id="ARBA00022490"/>
    </source>
</evidence>
<dbReference type="SUPFAM" id="SSF52402">
    <property type="entry name" value="Adenine nucleotide alpha hydrolases-like"/>
    <property type="match status" value="1"/>
</dbReference>
<dbReference type="Pfam" id="PF10288">
    <property type="entry name" value="CTU2"/>
    <property type="match status" value="1"/>
</dbReference>
<dbReference type="Gene3D" id="3.40.50.620">
    <property type="entry name" value="HUPs"/>
    <property type="match status" value="1"/>
</dbReference>
<name>A0AA39F288_MICHY</name>
<dbReference type="InterPro" id="IPR019407">
    <property type="entry name" value="CTU2"/>
</dbReference>
<comment type="pathway">
    <text evidence="3">tRNA modification; 5-methoxycarbonylmethyl-2-thiouridine-tRNA biosynthesis.</text>
</comment>
<comment type="function">
    <text evidence="3">Plays a central role in 2-thiolation of mcm(5)S(2)U at tRNA wobble positions of tRNA(Lys), tRNA(Glu) and tRNA(Gln). May act by forming a heterodimer with NCS6/CTU1 that ligates sulfur from thiocarboxylated URM1 onto the uridine of tRNAs at wobble position.</text>
</comment>
<reference evidence="4" key="2">
    <citation type="submission" date="2023-03" db="EMBL/GenBank/DDBJ databases">
        <authorList>
            <person name="Inwood S.N."/>
            <person name="Skelly J.G."/>
            <person name="Guhlin J."/>
            <person name="Harrop T.W.R."/>
            <person name="Goldson S.G."/>
            <person name="Dearden P.K."/>
        </authorList>
    </citation>
    <scope>NUCLEOTIDE SEQUENCE</scope>
    <source>
        <strain evidence="4">Lincoln</strain>
        <tissue evidence="4">Whole body</tissue>
    </source>
</reference>
<evidence type="ECO:0000256" key="2">
    <source>
        <dbReference type="ARBA" id="ARBA00022694"/>
    </source>
</evidence>
<dbReference type="PANTHER" id="PTHR20882">
    <property type="entry name" value="CYTOPLASMIC TRNA 2-THIOLATION PROTEIN 2"/>
    <property type="match status" value="1"/>
</dbReference>
<organism evidence="4 5">
    <name type="scientific">Microctonus hyperodae</name>
    <name type="common">Parasitoid wasp</name>
    <dbReference type="NCBI Taxonomy" id="165561"/>
    <lineage>
        <taxon>Eukaryota</taxon>
        <taxon>Metazoa</taxon>
        <taxon>Ecdysozoa</taxon>
        <taxon>Arthropoda</taxon>
        <taxon>Hexapoda</taxon>
        <taxon>Insecta</taxon>
        <taxon>Pterygota</taxon>
        <taxon>Neoptera</taxon>
        <taxon>Endopterygota</taxon>
        <taxon>Hymenoptera</taxon>
        <taxon>Apocrita</taxon>
        <taxon>Ichneumonoidea</taxon>
        <taxon>Braconidae</taxon>
        <taxon>Euphorinae</taxon>
        <taxon>Microctonus</taxon>
    </lineage>
</organism>
<reference evidence="4" key="1">
    <citation type="journal article" date="2023" name="bioRxiv">
        <title>Scaffold-level genome assemblies of two parasitoid biocontrol wasps reveal the parthenogenesis mechanism and an associated novel virus.</title>
        <authorList>
            <person name="Inwood S."/>
            <person name="Skelly J."/>
            <person name="Guhlin J."/>
            <person name="Harrop T."/>
            <person name="Goldson S."/>
            <person name="Dearden P."/>
        </authorList>
    </citation>
    <scope>NUCLEOTIDE SEQUENCE</scope>
    <source>
        <strain evidence="4">Lincoln</strain>
        <tissue evidence="4">Whole body</tissue>
    </source>
</reference>
<evidence type="ECO:0000256" key="3">
    <source>
        <dbReference type="HAMAP-Rule" id="MF_03054"/>
    </source>
</evidence>
<dbReference type="GO" id="GO:0016783">
    <property type="term" value="F:sulfurtransferase activity"/>
    <property type="evidence" value="ECO:0007669"/>
    <property type="project" value="TreeGrafter"/>
</dbReference>
<keyword evidence="2 3" id="KW-0819">tRNA processing</keyword>
<dbReference type="InterPro" id="IPR014729">
    <property type="entry name" value="Rossmann-like_a/b/a_fold"/>
</dbReference>
<comment type="subcellular location">
    <subcellularLocation>
        <location evidence="3">Cytoplasm</location>
    </subcellularLocation>
</comment>
<dbReference type="HAMAP" id="MF_03054">
    <property type="entry name" value="CTU2"/>
    <property type="match status" value="1"/>
</dbReference>
<accession>A0AA39F288</accession>
<dbReference type="EMBL" id="JAQQBR010001835">
    <property type="protein sequence ID" value="KAK0161600.1"/>
    <property type="molecule type" value="Genomic_DNA"/>
</dbReference>
<sequence>MCSLNDNDIDEEISTLESQMTNSILDGKQCQKCNNEDATIKLRSKYIYCQSCFQVSVTHKFRATLGKSKMVRPNDKVLVAHSGNGKSTALLHLIKAGMHESVHKRLVFQTQVIYIDEGMINNHSIDERRSIINEIQCQIQPLEFETFVASLAVSLDQNNFAKIEKIQDYLILDNNRNDKQLIEFFNNLKSETSKEDLLKKLRFRVIVHAAKLLGCNKIFFADDSTSLSICILTNVSLGRGAQLSLDVGFINNLYGDDLIIMRPLKDFTRDEVNYYLNMHNLKIIDLKKLMTNTDSFSSIRKLTEHFLTDLDSQFNGTISTIFRVSEKVSAVVAYSVDQSEHCILCDAPLDTSNLDDITSAIKATAFSKLISSGHTQNGVVNGINNSDDNNSENLVEPSHSNTDGSCGNCAESGCMNKKPNTLSSKDISLCLCYGCRLIFNDSYNHELLPKFLMNNAKEQLCLKTMRNEITNFLL</sequence>
<dbReference type="PANTHER" id="PTHR20882:SF14">
    <property type="entry name" value="CYTOPLASMIC TRNA 2-THIOLATION PROTEIN 2"/>
    <property type="match status" value="1"/>
</dbReference>
<dbReference type="GO" id="GO:0000049">
    <property type="term" value="F:tRNA binding"/>
    <property type="evidence" value="ECO:0007669"/>
    <property type="project" value="InterPro"/>
</dbReference>
<evidence type="ECO:0000313" key="5">
    <source>
        <dbReference type="Proteomes" id="UP001168972"/>
    </source>
</evidence>
<proteinExistence type="inferred from homology"/>